<dbReference type="AlphaFoldDB" id="A0A517QJT5"/>
<dbReference type="Gene3D" id="3.90.226.10">
    <property type="entry name" value="2-enoyl-CoA Hydratase, Chain A, domain 1"/>
    <property type="match status" value="1"/>
</dbReference>
<accession>A0A517QJT5</accession>
<keyword evidence="7" id="KW-0456">Lyase</keyword>
<keyword evidence="8" id="KW-1185">Reference proteome</keyword>
<dbReference type="InterPro" id="IPR052377">
    <property type="entry name" value="Mitochondrial_ECH-domain"/>
</dbReference>
<organism evidence="7 8">
    <name type="scientific">Thalassoglobus polymorphus</name>
    <dbReference type="NCBI Taxonomy" id="2527994"/>
    <lineage>
        <taxon>Bacteria</taxon>
        <taxon>Pseudomonadati</taxon>
        <taxon>Planctomycetota</taxon>
        <taxon>Planctomycetia</taxon>
        <taxon>Planctomycetales</taxon>
        <taxon>Planctomycetaceae</taxon>
        <taxon>Thalassoglobus</taxon>
    </lineage>
</organism>
<comment type="function">
    <text evidence="5">May play a role in fatty acid biosynthesis and insulin sensitivity.</text>
</comment>
<dbReference type="RefSeq" id="WP_145196762.1">
    <property type="nucleotide sequence ID" value="NZ_CP036267.1"/>
</dbReference>
<name>A0A517QJT5_9PLAN</name>
<reference evidence="7 8" key="1">
    <citation type="submission" date="2019-02" db="EMBL/GenBank/DDBJ databases">
        <title>Deep-cultivation of Planctomycetes and their phenomic and genomic characterization uncovers novel biology.</title>
        <authorList>
            <person name="Wiegand S."/>
            <person name="Jogler M."/>
            <person name="Boedeker C."/>
            <person name="Pinto D."/>
            <person name="Vollmers J."/>
            <person name="Rivas-Marin E."/>
            <person name="Kohn T."/>
            <person name="Peeters S.H."/>
            <person name="Heuer A."/>
            <person name="Rast P."/>
            <person name="Oberbeckmann S."/>
            <person name="Bunk B."/>
            <person name="Jeske O."/>
            <person name="Meyerdierks A."/>
            <person name="Storesund J.E."/>
            <person name="Kallscheuer N."/>
            <person name="Luecker S."/>
            <person name="Lage O.M."/>
            <person name="Pohl T."/>
            <person name="Merkel B.J."/>
            <person name="Hornburger P."/>
            <person name="Mueller R.-W."/>
            <person name="Bruemmer F."/>
            <person name="Labrenz M."/>
            <person name="Spormann A.M."/>
            <person name="Op den Camp H."/>
            <person name="Overmann J."/>
            <person name="Amann R."/>
            <person name="Jetten M.S.M."/>
            <person name="Mascher T."/>
            <person name="Medema M.H."/>
            <person name="Devos D.P."/>
            <person name="Kaster A.-K."/>
            <person name="Ovreas L."/>
            <person name="Rohde M."/>
            <person name="Galperin M.Y."/>
            <person name="Jogler C."/>
        </authorList>
    </citation>
    <scope>NUCLEOTIDE SEQUENCE [LARGE SCALE GENOMIC DNA]</scope>
    <source>
        <strain evidence="7 8">Mal48</strain>
    </source>
</reference>
<dbReference type="Pfam" id="PF00378">
    <property type="entry name" value="ECH_1"/>
    <property type="match status" value="1"/>
</dbReference>
<evidence type="ECO:0000256" key="5">
    <source>
        <dbReference type="ARBA" id="ARBA00037410"/>
    </source>
</evidence>
<dbReference type="Proteomes" id="UP000315724">
    <property type="component" value="Chromosome"/>
</dbReference>
<dbReference type="NCBIfam" id="NF006008">
    <property type="entry name" value="PRK08139.1"/>
    <property type="match status" value="1"/>
</dbReference>
<dbReference type="OrthoDB" id="370015at2"/>
<evidence type="ECO:0000256" key="4">
    <source>
        <dbReference type="ARBA" id="ARBA00023098"/>
    </source>
</evidence>
<dbReference type="GO" id="GO:0006631">
    <property type="term" value="P:fatty acid metabolic process"/>
    <property type="evidence" value="ECO:0007669"/>
    <property type="project" value="UniProtKB-KW"/>
</dbReference>
<sequence>MTAKISELIVEANEGVTTLRLNRPQRRHALSLSLLQELEESLQKIAQDHSVRVVVIASDGPVFSSGHDLGEMQGCSEEEYQKLFSTCARVMQLVRNLPQPVIARVQGFATAAGCQLVAACDLAVASDQAQFATPGVKIGLFCTTPMVPLVRNVAPKIAMEMLLTGKPISAEKALAAGLVNAVVPVDQLDDAVKEYTSAIVASSRQTLAIGKQEFYAQLNMDESHAYDQAVNVMTKNVLQHDAQEGMSAFLEKRTPQWEE</sequence>
<dbReference type="KEGG" id="tpol:Mal48_11000"/>
<dbReference type="CDD" id="cd06558">
    <property type="entry name" value="crotonase-like"/>
    <property type="match status" value="1"/>
</dbReference>
<gene>
    <name evidence="7" type="primary">paaF</name>
    <name evidence="7" type="ORF">Mal48_11000</name>
</gene>
<evidence type="ECO:0000256" key="3">
    <source>
        <dbReference type="ARBA" id="ARBA00022946"/>
    </source>
</evidence>
<proteinExistence type="inferred from homology"/>
<keyword evidence="4" id="KW-0443">Lipid metabolism</keyword>
<dbReference type="InterPro" id="IPR014748">
    <property type="entry name" value="Enoyl-CoA_hydra_C"/>
</dbReference>
<evidence type="ECO:0000313" key="7">
    <source>
        <dbReference type="EMBL" id="QDT31864.1"/>
    </source>
</evidence>
<dbReference type="GO" id="GO:0016836">
    <property type="term" value="F:hydro-lyase activity"/>
    <property type="evidence" value="ECO:0007669"/>
    <property type="project" value="TreeGrafter"/>
</dbReference>
<dbReference type="InterPro" id="IPR001753">
    <property type="entry name" value="Enoyl-CoA_hydra/iso"/>
</dbReference>
<dbReference type="SUPFAM" id="SSF52096">
    <property type="entry name" value="ClpP/crotonase"/>
    <property type="match status" value="1"/>
</dbReference>
<comment type="similarity">
    <text evidence="1">Belongs to the enoyl-CoA hydratase/isomerase family.</text>
</comment>
<dbReference type="InterPro" id="IPR029045">
    <property type="entry name" value="ClpP/crotonase-like_dom_sf"/>
</dbReference>
<dbReference type="PANTHER" id="PTHR43602">
    <property type="match status" value="1"/>
</dbReference>
<evidence type="ECO:0000256" key="6">
    <source>
        <dbReference type="ARBA" id="ARBA00040545"/>
    </source>
</evidence>
<evidence type="ECO:0000313" key="8">
    <source>
        <dbReference type="Proteomes" id="UP000315724"/>
    </source>
</evidence>
<keyword evidence="3" id="KW-0809">Transit peptide</keyword>
<dbReference type="EMBL" id="CP036267">
    <property type="protein sequence ID" value="QDT31864.1"/>
    <property type="molecule type" value="Genomic_DNA"/>
</dbReference>
<evidence type="ECO:0000256" key="2">
    <source>
        <dbReference type="ARBA" id="ARBA00022832"/>
    </source>
</evidence>
<keyword evidence="2" id="KW-0276">Fatty acid metabolism</keyword>
<evidence type="ECO:0000256" key="1">
    <source>
        <dbReference type="ARBA" id="ARBA00005254"/>
    </source>
</evidence>
<dbReference type="Gene3D" id="1.10.12.10">
    <property type="entry name" value="Lyase 2-enoyl-coa Hydratase, Chain A, domain 2"/>
    <property type="match status" value="1"/>
</dbReference>
<protein>
    <recommendedName>
        <fullName evidence="6">Enoyl-CoA hydratase domain-containing protein 3, mitochondrial</fullName>
    </recommendedName>
</protein>
<dbReference type="PANTHER" id="PTHR43602:SF1">
    <property type="entry name" value="ENOYL-COA HYDRATASE DOMAIN-CONTAINING PROTEIN 3, MITOCHONDRIAL"/>
    <property type="match status" value="1"/>
</dbReference>